<dbReference type="Gene3D" id="3.60.20.10">
    <property type="entry name" value="Glutamine Phosphoribosylpyrophosphate, subunit 1, domain 1"/>
    <property type="match status" value="1"/>
</dbReference>
<keyword evidence="7" id="KW-1185">Reference proteome</keyword>
<accession>A0ABD1IQG3</accession>
<keyword evidence="3" id="KW-0315">Glutamine amidotransferase</keyword>
<dbReference type="InterPro" id="IPR029055">
    <property type="entry name" value="Ntn_hydrolases_N"/>
</dbReference>
<dbReference type="EMBL" id="JBEAFC010000001">
    <property type="protein sequence ID" value="KAL1569843.1"/>
    <property type="molecule type" value="Genomic_DNA"/>
</dbReference>
<protein>
    <recommendedName>
        <fullName evidence="5">Glutamine amidotransferase type-2 domain-containing protein</fullName>
    </recommendedName>
</protein>
<evidence type="ECO:0000313" key="7">
    <source>
        <dbReference type="Proteomes" id="UP001567538"/>
    </source>
</evidence>
<evidence type="ECO:0000313" key="6">
    <source>
        <dbReference type="EMBL" id="KAL1569843.1"/>
    </source>
</evidence>
<dbReference type="InterPro" id="IPR051857">
    <property type="entry name" value="Asn_synthetase_domain"/>
</dbReference>
<dbReference type="GO" id="GO:0006529">
    <property type="term" value="P:asparagine biosynthetic process"/>
    <property type="evidence" value="ECO:0007669"/>
    <property type="project" value="UniProtKB-KW"/>
</dbReference>
<evidence type="ECO:0000256" key="2">
    <source>
        <dbReference type="ARBA" id="ARBA00022888"/>
    </source>
</evidence>
<dbReference type="Gene3D" id="3.40.50.620">
    <property type="entry name" value="HUPs"/>
    <property type="match status" value="1"/>
</dbReference>
<gene>
    <name evidence="6" type="ORF">AAHA92_01271</name>
</gene>
<dbReference type="InterPro" id="IPR014729">
    <property type="entry name" value="Rossmann-like_a/b/a_fold"/>
</dbReference>
<dbReference type="InterPro" id="IPR001962">
    <property type="entry name" value="Asn_synthase"/>
</dbReference>
<feature type="compositionally biased region" description="Polar residues" evidence="4">
    <location>
        <begin position="593"/>
        <end position="606"/>
    </location>
</feature>
<dbReference type="Pfam" id="PF13537">
    <property type="entry name" value="GATase_7"/>
    <property type="match status" value="1"/>
</dbReference>
<comment type="caution">
    <text evidence="6">The sequence shown here is derived from an EMBL/GenBank/DDBJ whole genome shotgun (WGS) entry which is preliminary data.</text>
</comment>
<proteinExistence type="predicted"/>
<dbReference type="AlphaFoldDB" id="A0ABD1IQG3"/>
<dbReference type="Pfam" id="PF00733">
    <property type="entry name" value="Asn_synthase"/>
    <property type="match status" value="1"/>
</dbReference>
<dbReference type="CDD" id="cd01991">
    <property type="entry name" value="Asn_synthase_B_C"/>
    <property type="match status" value="1"/>
</dbReference>
<name>A0ABD1IQG3_SALDI</name>
<dbReference type="InterPro" id="IPR017932">
    <property type="entry name" value="GATase_2_dom"/>
</dbReference>
<dbReference type="PANTHER" id="PTHR45937:SF1">
    <property type="entry name" value="ASPARAGINE SYNTHETASE DOMAIN-CONTAINING PROTEIN 1"/>
    <property type="match status" value="1"/>
</dbReference>
<dbReference type="PANTHER" id="PTHR45937">
    <property type="entry name" value="ASPARAGINE SYNTHETASE DOMAIN-CONTAINING PROTEIN 1"/>
    <property type="match status" value="1"/>
</dbReference>
<organism evidence="6 7">
    <name type="scientific">Salvia divinorum</name>
    <name type="common">Maria pastora</name>
    <name type="synonym">Diviner's sage</name>
    <dbReference type="NCBI Taxonomy" id="28513"/>
    <lineage>
        <taxon>Eukaryota</taxon>
        <taxon>Viridiplantae</taxon>
        <taxon>Streptophyta</taxon>
        <taxon>Embryophyta</taxon>
        <taxon>Tracheophyta</taxon>
        <taxon>Spermatophyta</taxon>
        <taxon>Magnoliopsida</taxon>
        <taxon>eudicotyledons</taxon>
        <taxon>Gunneridae</taxon>
        <taxon>Pentapetalae</taxon>
        <taxon>asterids</taxon>
        <taxon>lamiids</taxon>
        <taxon>Lamiales</taxon>
        <taxon>Lamiaceae</taxon>
        <taxon>Nepetoideae</taxon>
        <taxon>Mentheae</taxon>
        <taxon>Salviinae</taxon>
        <taxon>Salvia</taxon>
        <taxon>Salvia subgen. Calosphace</taxon>
    </lineage>
</organism>
<keyword evidence="2" id="KW-0061">Asparagine biosynthesis</keyword>
<evidence type="ECO:0000259" key="5">
    <source>
        <dbReference type="PROSITE" id="PS51278"/>
    </source>
</evidence>
<evidence type="ECO:0000256" key="4">
    <source>
        <dbReference type="SAM" id="MobiDB-lite"/>
    </source>
</evidence>
<feature type="domain" description="Glutamine amidotransferase type-2" evidence="5">
    <location>
        <begin position="2"/>
        <end position="258"/>
    </location>
</feature>
<feature type="region of interest" description="Disordered" evidence="4">
    <location>
        <begin position="593"/>
        <end position="616"/>
    </location>
</feature>
<dbReference type="SUPFAM" id="SSF52402">
    <property type="entry name" value="Adenine nucleotide alpha hydrolases-like"/>
    <property type="match status" value="1"/>
</dbReference>
<evidence type="ECO:0000256" key="3">
    <source>
        <dbReference type="ARBA" id="ARBA00022962"/>
    </source>
</evidence>
<dbReference type="Proteomes" id="UP001567538">
    <property type="component" value="Unassembled WGS sequence"/>
</dbReference>
<keyword evidence="1" id="KW-0028">Amino-acid biosynthesis</keyword>
<reference evidence="6 7" key="1">
    <citation type="submission" date="2024-06" db="EMBL/GenBank/DDBJ databases">
        <title>A chromosome level genome sequence of Diviner's sage (Salvia divinorum).</title>
        <authorList>
            <person name="Ford S.A."/>
            <person name="Ro D.-K."/>
            <person name="Ness R.W."/>
            <person name="Phillips M.A."/>
        </authorList>
    </citation>
    <scope>NUCLEOTIDE SEQUENCE [LARGE SCALE GENOMIC DNA]</scope>
    <source>
        <strain evidence="6">SAF-2024a</strain>
        <tissue evidence="6">Leaf</tissue>
    </source>
</reference>
<evidence type="ECO:0000256" key="1">
    <source>
        <dbReference type="ARBA" id="ARBA00022605"/>
    </source>
</evidence>
<sequence>MCGIALVISGIKIDLSFLLSNYTCPSPLFCDLPFVSEDDIKAALQRRGPDSLGTKIVKLYSASSYDTCKDGSEFSGELLFIGATLQLRGVNPVVQPLTDEFGNVLVYNGEIYGGIQFRRDSNDTEILMQSLERCCSCISHENVGSTACTEGHIESVPQLLSKIRGPWALIYWQDSSKTLWFGRDAFGRRSLLVHWPTLDDSRLLLSSVSPPSSTKKPYDIEEEKWKTELDFWEELSCGVYSVSITPLKLGGYLVGEVKKHGWTDVGLKELITWERTGIEPKPENPRDCLRSVPLATAHKVLKALTESVKRRTSLNRIYQVYLGNHSQEGYAPIAVLFSGGLDSMIIAALLHLCVDSKYDIDMLNVSFDGESAPDRISARAGLKELQKIAPSRRWNLVEIDADLLKLTFETKHVMTLINPSKTYMDLNIGLALWLAAGGDGWLYQETSSNDGIQYQRVKYKSVARILLVGSGADEQCAGYGRHKTKFRNKSWLGLHEEMKLDMQRIWKRNLGRDDRCISDNAKEARFPFLDEDVIRTLLDIPLWEIADLDKPSGVGDKKILREVARLLGLDEVARLPKRAIQFGSRIARESNRKNFGSNRAANQASAGNLAIHRPSD</sequence>
<dbReference type="PROSITE" id="PS51278">
    <property type="entry name" value="GATASE_TYPE_2"/>
    <property type="match status" value="1"/>
</dbReference>
<dbReference type="SUPFAM" id="SSF56235">
    <property type="entry name" value="N-terminal nucleophile aminohydrolases (Ntn hydrolases)"/>
    <property type="match status" value="1"/>
</dbReference>